<sequence>MENQERLQRLLLTFREMNKELYQVLNVTLQQIGITSPQYMVLKALHDKPCIGLSELAEHIYSNNSTASGIIDRLVKAELVKRERPDTDRRAISLTLTPQGEELINKALVMRLDRLKPLLKLPAEDYDTMFRIQRDIIELIQQGGEEA</sequence>
<dbReference type="PANTHER" id="PTHR33164:SF102">
    <property type="entry name" value="TRANSCRIPTIONAL REGULATORY PROTEIN"/>
    <property type="match status" value="1"/>
</dbReference>
<dbReference type="PROSITE" id="PS01117">
    <property type="entry name" value="HTH_MARR_1"/>
    <property type="match status" value="1"/>
</dbReference>
<evidence type="ECO:0000259" key="4">
    <source>
        <dbReference type="PROSITE" id="PS50995"/>
    </source>
</evidence>
<dbReference type="SMART" id="SM00347">
    <property type="entry name" value="HTH_MARR"/>
    <property type="match status" value="1"/>
</dbReference>
<keyword evidence="6" id="KW-1185">Reference proteome</keyword>
<keyword evidence="3" id="KW-0804">Transcription</keyword>
<proteinExistence type="predicted"/>
<evidence type="ECO:0000313" key="6">
    <source>
        <dbReference type="Proteomes" id="UP000609346"/>
    </source>
</evidence>
<dbReference type="Proteomes" id="UP000609346">
    <property type="component" value="Unassembled WGS sequence"/>
</dbReference>
<dbReference type="PANTHER" id="PTHR33164">
    <property type="entry name" value="TRANSCRIPTIONAL REGULATOR, MARR FAMILY"/>
    <property type="match status" value="1"/>
</dbReference>
<evidence type="ECO:0000313" key="5">
    <source>
        <dbReference type="EMBL" id="MBD3918499.1"/>
    </source>
</evidence>
<dbReference type="InterPro" id="IPR023187">
    <property type="entry name" value="Tscrpt_reg_MarR-type_CS"/>
</dbReference>
<dbReference type="InterPro" id="IPR036388">
    <property type="entry name" value="WH-like_DNA-bd_sf"/>
</dbReference>
<dbReference type="InterPro" id="IPR036390">
    <property type="entry name" value="WH_DNA-bd_sf"/>
</dbReference>
<keyword evidence="1" id="KW-0805">Transcription regulation</keyword>
<name>A0ABR8MWG7_9BACL</name>
<dbReference type="Gene3D" id="1.10.10.10">
    <property type="entry name" value="Winged helix-like DNA-binding domain superfamily/Winged helix DNA-binding domain"/>
    <property type="match status" value="1"/>
</dbReference>
<dbReference type="RefSeq" id="WP_191202685.1">
    <property type="nucleotide sequence ID" value="NZ_JACXZA010000001.1"/>
</dbReference>
<reference evidence="5 6" key="1">
    <citation type="submission" date="2020-09" db="EMBL/GenBank/DDBJ databases">
        <title>Paenibacillus sp. strain PR3 16S rRNA gene Genome sequencing and assembly.</title>
        <authorList>
            <person name="Kim J."/>
        </authorList>
    </citation>
    <scope>NUCLEOTIDE SEQUENCE [LARGE SCALE GENOMIC DNA]</scope>
    <source>
        <strain evidence="5 6">PR3</strain>
    </source>
</reference>
<dbReference type="PRINTS" id="PR00598">
    <property type="entry name" value="HTHMARR"/>
</dbReference>
<dbReference type="InterPro" id="IPR000835">
    <property type="entry name" value="HTH_MarR-typ"/>
</dbReference>
<evidence type="ECO:0000256" key="1">
    <source>
        <dbReference type="ARBA" id="ARBA00023015"/>
    </source>
</evidence>
<gene>
    <name evidence="5" type="ORF">H8B09_07010</name>
</gene>
<dbReference type="SUPFAM" id="SSF46785">
    <property type="entry name" value="Winged helix' DNA-binding domain"/>
    <property type="match status" value="1"/>
</dbReference>
<evidence type="ECO:0000256" key="3">
    <source>
        <dbReference type="ARBA" id="ARBA00023163"/>
    </source>
</evidence>
<protein>
    <submittedName>
        <fullName evidence="5">MarR family transcriptional regulator</fullName>
    </submittedName>
</protein>
<dbReference type="PROSITE" id="PS50995">
    <property type="entry name" value="HTH_MARR_2"/>
    <property type="match status" value="1"/>
</dbReference>
<keyword evidence="2" id="KW-0238">DNA-binding</keyword>
<organism evidence="5 6">
    <name type="scientific">Paenibacillus terricola</name>
    <dbReference type="NCBI Taxonomy" id="2763503"/>
    <lineage>
        <taxon>Bacteria</taxon>
        <taxon>Bacillati</taxon>
        <taxon>Bacillota</taxon>
        <taxon>Bacilli</taxon>
        <taxon>Bacillales</taxon>
        <taxon>Paenibacillaceae</taxon>
        <taxon>Paenibacillus</taxon>
    </lineage>
</organism>
<feature type="domain" description="HTH marR-type" evidence="4">
    <location>
        <begin position="4"/>
        <end position="138"/>
    </location>
</feature>
<dbReference type="Pfam" id="PF01047">
    <property type="entry name" value="MarR"/>
    <property type="match status" value="1"/>
</dbReference>
<comment type="caution">
    <text evidence="5">The sequence shown here is derived from an EMBL/GenBank/DDBJ whole genome shotgun (WGS) entry which is preliminary data.</text>
</comment>
<evidence type="ECO:0000256" key="2">
    <source>
        <dbReference type="ARBA" id="ARBA00023125"/>
    </source>
</evidence>
<dbReference type="EMBL" id="JACXZA010000001">
    <property type="protein sequence ID" value="MBD3918499.1"/>
    <property type="molecule type" value="Genomic_DNA"/>
</dbReference>
<accession>A0ABR8MWG7</accession>
<dbReference type="InterPro" id="IPR039422">
    <property type="entry name" value="MarR/SlyA-like"/>
</dbReference>